<evidence type="ECO:0000313" key="1">
    <source>
        <dbReference type="EMBL" id="MDO1585507.1"/>
    </source>
</evidence>
<reference evidence="1" key="1">
    <citation type="journal article" date="2015" name="Int. J. Syst. Evol. Microbiol.">
        <title>Rhizobium oryzicola sp. nov., potential plant-growth-promoting endophytic bacteria isolated from rice roots.</title>
        <authorList>
            <person name="Zhang X.X."/>
            <person name="Gao J.S."/>
            <person name="Cao Y.H."/>
            <person name="Sheirdil R.A."/>
            <person name="Wang X.C."/>
            <person name="Zhang L."/>
        </authorList>
    </citation>
    <scope>NUCLEOTIDE SEQUENCE</scope>
    <source>
        <strain evidence="1">05753</strain>
    </source>
</reference>
<dbReference type="Proteomes" id="UP001169006">
    <property type="component" value="Unassembled WGS sequence"/>
</dbReference>
<comment type="caution">
    <text evidence="1">The sequence shown here is derived from an EMBL/GenBank/DDBJ whole genome shotgun (WGS) entry which is preliminary data.</text>
</comment>
<name>A0ABT8T4B9_9HYPH</name>
<accession>A0ABT8T4B9</accession>
<dbReference type="InterPro" id="IPR036390">
    <property type="entry name" value="WH_DNA-bd_sf"/>
</dbReference>
<organism evidence="1 2">
    <name type="scientific">Rhizobium oryzicola</name>
    <dbReference type="NCBI Taxonomy" id="1232668"/>
    <lineage>
        <taxon>Bacteria</taxon>
        <taxon>Pseudomonadati</taxon>
        <taxon>Pseudomonadota</taxon>
        <taxon>Alphaproteobacteria</taxon>
        <taxon>Hyphomicrobiales</taxon>
        <taxon>Rhizobiaceae</taxon>
        <taxon>Rhizobium/Agrobacterium group</taxon>
        <taxon>Rhizobium</taxon>
    </lineage>
</organism>
<dbReference type="SUPFAM" id="SSF46785">
    <property type="entry name" value="Winged helix' DNA-binding domain"/>
    <property type="match status" value="1"/>
</dbReference>
<protein>
    <recommendedName>
        <fullName evidence="3">Helix-turn-helix domain-containing protein</fullName>
    </recommendedName>
</protein>
<evidence type="ECO:0008006" key="3">
    <source>
        <dbReference type="Google" id="ProtNLM"/>
    </source>
</evidence>
<evidence type="ECO:0000313" key="2">
    <source>
        <dbReference type="Proteomes" id="UP001169006"/>
    </source>
</evidence>
<keyword evidence="2" id="KW-1185">Reference proteome</keyword>
<dbReference type="EMBL" id="JAUKWQ010000016">
    <property type="protein sequence ID" value="MDO1585507.1"/>
    <property type="molecule type" value="Genomic_DNA"/>
</dbReference>
<reference evidence="1" key="2">
    <citation type="submission" date="2023-07" db="EMBL/GenBank/DDBJ databases">
        <authorList>
            <person name="Sun H."/>
        </authorList>
    </citation>
    <scope>NUCLEOTIDE SEQUENCE</scope>
    <source>
        <strain evidence="1">05753</strain>
    </source>
</reference>
<gene>
    <name evidence="1" type="ORF">Q2T52_25755</name>
</gene>
<dbReference type="RefSeq" id="WP_302079790.1">
    <property type="nucleotide sequence ID" value="NZ_JAUKWQ010000016.1"/>
</dbReference>
<proteinExistence type="predicted"/>
<sequence>MMRTWVPLPTVWIEQQGLKQFAWSDGGGGSDQASALICLMLIAHHTDGFGLARLTYGKIGDIAGLSRSKISGGLEVLAERGLIIKEQERSVVRLSNLNTAVGGWGMLPAKGLYSTTGRIPFFRRLHLRHRAELDALKLYLLFVARRDITRNVVDLSYDKIREYAGISRKKIPDALSLLSVNGLIRHERQPSDINDYATMNSYRLSYLDSYRHPGTTGRAQLVAAKEL</sequence>